<comment type="subcellular location">
    <subcellularLocation>
        <location evidence="1">Cell membrane</location>
        <topology evidence="1">Multi-pass membrane protein</topology>
    </subcellularLocation>
</comment>
<evidence type="ECO:0000313" key="8">
    <source>
        <dbReference type="EMBL" id="HHP81156.1"/>
    </source>
</evidence>
<feature type="transmembrane region" description="Helical" evidence="6">
    <location>
        <begin position="145"/>
        <end position="167"/>
    </location>
</feature>
<feature type="transmembrane region" description="Helical" evidence="6">
    <location>
        <begin position="234"/>
        <end position="258"/>
    </location>
</feature>
<keyword evidence="4 6" id="KW-1133">Transmembrane helix</keyword>
<dbReference type="EMBL" id="DRZI01000023">
    <property type="protein sequence ID" value="HHP81156.1"/>
    <property type="molecule type" value="Genomic_DNA"/>
</dbReference>
<evidence type="ECO:0000256" key="5">
    <source>
        <dbReference type="ARBA" id="ARBA00023136"/>
    </source>
</evidence>
<protein>
    <submittedName>
        <fullName evidence="8">Sodium:proton antiporter</fullName>
    </submittedName>
</protein>
<sequence>MRNIKARDIIFIVLIILAVVVLALPTLLGSLGPLPPTNIRSIAINYLNATYNQLNPGLWTSSPEAVAAIVWDYRGLDTLFETAVFYSAIIAALVLYRDILGEKDVLKGRGLSIVVQRATAISMVGILVVGAATILHGQLTPGGGFQGGAIAAVAPVIAIVVFSRFLIDRSRLSYKHLLLVRNIALACIALIPLVPIISLAIGYSQVFIFQNQVKAVSNFTFPQIIIDVPMGGTIWFFNLFEGLAVVSAFSLAVIVIFYSEDMSRKAIEGEDIGF</sequence>
<dbReference type="Pfam" id="PF04039">
    <property type="entry name" value="MnhB"/>
    <property type="match status" value="1"/>
</dbReference>
<evidence type="ECO:0000256" key="4">
    <source>
        <dbReference type="ARBA" id="ARBA00022989"/>
    </source>
</evidence>
<feature type="domain" description="Na+/H+ antiporter MnhB subunit-related protein" evidence="7">
    <location>
        <begin position="115"/>
        <end position="250"/>
    </location>
</feature>
<proteinExistence type="predicted"/>
<evidence type="ECO:0000256" key="3">
    <source>
        <dbReference type="ARBA" id="ARBA00022692"/>
    </source>
</evidence>
<evidence type="ECO:0000259" key="7">
    <source>
        <dbReference type="Pfam" id="PF04039"/>
    </source>
</evidence>
<name>A0A7C5TH81_9CREN</name>
<dbReference type="GO" id="GO:0005886">
    <property type="term" value="C:plasma membrane"/>
    <property type="evidence" value="ECO:0007669"/>
    <property type="project" value="UniProtKB-SubCell"/>
</dbReference>
<keyword evidence="5 6" id="KW-0472">Membrane</keyword>
<reference evidence="8" key="1">
    <citation type="journal article" date="2020" name="mSystems">
        <title>Genome- and Community-Level Interaction Insights into Carbon Utilization and Element Cycling Functions of Hydrothermarchaeota in Hydrothermal Sediment.</title>
        <authorList>
            <person name="Zhou Z."/>
            <person name="Liu Y."/>
            <person name="Xu W."/>
            <person name="Pan J."/>
            <person name="Luo Z.H."/>
            <person name="Li M."/>
        </authorList>
    </citation>
    <scope>NUCLEOTIDE SEQUENCE [LARGE SCALE GENOMIC DNA]</scope>
    <source>
        <strain evidence="9">SpSt-1</strain>
        <strain evidence="8">SpSt-1121</strain>
    </source>
</reference>
<dbReference type="PANTHER" id="PTHR33932">
    <property type="entry name" value="NA(+)/H(+) ANTIPORTER SUBUNIT B"/>
    <property type="match status" value="1"/>
</dbReference>
<feature type="transmembrane region" description="Helical" evidence="6">
    <location>
        <begin position="9"/>
        <end position="28"/>
    </location>
</feature>
<evidence type="ECO:0000256" key="6">
    <source>
        <dbReference type="SAM" id="Phobius"/>
    </source>
</evidence>
<dbReference type="InterPro" id="IPR007182">
    <property type="entry name" value="MnhB"/>
</dbReference>
<comment type="caution">
    <text evidence="8">The sequence shown here is derived from an EMBL/GenBank/DDBJ whole genome shotgun (WGS) entry which is preliminary data.</text>
</comment>
<organism evidence="8">
    <name type="scientific">Ignisphaera aggregans</name>
    <dbReference type="NCBI Taxonomy" id="334771"/>
    <lineage>
        <taxon>Archaea</taxon>
        <taxon>Thermoproteota</taxon>
        <taxon>Thermoprotei</taxon>
        <taxon>Desulfurococcales</taxon>
        <taxon>Desulfurococcaceae</taxon>
        <taxon>Ignisphaera</taxon>
    </lineage>
</organism>
<evidence type="ECO:0000313" key="9">
    <source>
        <dbReference type="EMBL" id="HHR96125.1"/>
    </source>
</evidence>
<feature type="transmembrane region" description="Helical" evidence="6">
    <location>
        <begin position="120"/>
        <end position="139"/>
    </location>
</feature>
<feature type="transmembrane region" description="Helical" evidence="6">
    <location>
        <begin position="83"/>
        <end position="100"/>
    </location>
</feature>
<evidence type="ECO:0000256" key="2">
    <source>
        <dbReference type="ARBA" id="ARBA00022475"/>
    </source>
</evidence>
<dbReference type="EMBL" id="DRUB01000089">
    <property type="protein sequence ID" value="HHR96125.1"/>
    <property type="molecule type" value="Genomic_DNA"/>
</dbReference>
<dbReference type="PANTHER" id="PTHR33932:SF4">
    <property type="entry name" value="NA(+)_H(+) ANTIPORTER SUBUNIT B"/>
    <property type="match status" value="1"/>
</dbReference>
<evidence type="ECO:0000256" key="1">
    <source>
        <dbReference type="ARBA" id="ARBA00004651"/>
    </source>
</evidence>
<feature type="transmembrane region" description="Helical" evidence="6">
    <location>
        <begin position="179"/>
        <end position="203"/>
    </location>
</feature>
<dbReference type="InterPro" id="IPR050622">
    <property type="entry name" value="CPA3_antiporter_subunitB"/>
</dbReference>
<gene>
    <name evidence="9" type="ORF">ENL47_04780</name>
    <name evidence="8" type="ORF">ENM84_00675</name>
</gene>
<keyword evidence="3 6" id="KW-0812">Transmembrane</keyword>
<keyword evidence="2" id="KW-1003">Cell membrane</keyword>
<dbReference type="AlphaFoldDB" id="A0A7C5TH81"/>
<accession>A0A7C5TH81</accession>